<accession>A0A2T3A9Z7</accession>
<dbReference type="Proteomes" id="UP000241462">
    <property type="component" value="Unassembled WGS sequence"/>
</dbReference>
<feature type="transmembrane region" description="Helical" evidence="1">
    <location>
        <begin position="64"/>
        <end position="84"/>
    </location>
</feature>
<sequence>MFGKSKQNQGEKPRNSSQGISWVIPLLFGIIFALAVAEFCFTIDAFVYLEKLHKWWSGTEKARMAFLIFSCARTVFLSAIYAVSHCKRVKNLMNTMHTIFLVISTILWIVSGVLIHQIWGYVECANAGIPDTFDEFKSQVEGGLSLCHEIKIIEIIAWTIAGVSVLATIPVVKTYMERRRSKMEAKKQEVAGKRESV</sequence>
<keyword evidence="3" id="KW-1185">Reference proteome</keyword>
<dbReference type="OrthoDB" id="2874598at2759"/>
<gene>
    <name evidence="2" type="ORF">BD289DRAFT_232569</name>
</gene>
<reference evidence="2 3" key="1">
    <citation type="journal article" date="2018" name="Mycol. Prog.">
        <title>Coniella lustricola, a new species from submerged detritus.</title>
        <authorList>
            <person name="Raudabaugh D.B."/>
            <person name="Iturriaga T."/>
            <person name="Carver A."/>
            <person name="Mondo S."/>
            <person name="Pangilinan J."/>
            <person name="Lipzen A."/>
            <person name="He G."/>
            <person name="Amirebrahimi M."/>
            <person name="Grigoriev I.V."/>
            <person name="Miller A.N."/>
        </authorList>
    </citation>
    <scope>NUCLEOTIDE SEQUENCE [LARGE SCALE GENOMIC DNA]</scope>
    <source>
        <strain evidence="2 3">B22-T-1</strain>
    </source>
</reference>
<name>A0A2T3A9Z7_9PEZI</name>
<feature type="transmembrane region" description="Helical" evidence="1">
    <location>
        <begin position="20"/>
        <end position="49"/>
    </location>
</feature>
<feature type="transmembrane region" description="Helical" evidence="1">
    <location>
        <begin position="155"/>
        <end position="176"/>
    </location>
</feature>
<evidence type="ECO:0000313" key="3">
    <source>
        <dbReference type="Proteomes" id="UP000241462"/>
    </source>
</evidence>
<keyword evidence="1" id="KW-0472">Membrane</keyword>
<evidence type="ECO:0000313" key="2">
    <source>
        <dbReference type="EMBL" id="PSR88480.1"/>
    </source>
</evidence>
<organism evidence="2 3">
    <name type="scientific">Coniella lustricola</name>
    <dbReference type="NCBI Taxonomy" id="2025994"/>
    <lineage>
        <taxon>Eukaryota</taxon>
        <taxon>Fungi</taxon>
        <taxon>Dikarya</taxon>
        <taxon>Ascomycota</taxon>
        <taxon>Pezizomycotina</taxon>
        <taxon>Sordariomycetes</taxon>
        <taxon>Sordariomycetidae</taxon>
        <taxon>Diaporthales</taxon>
        <taxon>Schizoparmaceae</taxon>
        <taxon>Coniella</taxon>
    </lineage>
</organism>
<evidence type="ECO:0000256" key="1">
    <source>
        <dbReference type="SAM" id="Phobius"/>
    </source>
</evidence>
<proteinExistence type="predicted"/>
<dbReference type="AlphaFoldDB" id="A0A2T3A9Z7"/>
<keyword evidence="1" id="KW-0812">Transmembrane</keyword>
<dbReference type="EMBL" id="KZ678428">
    <property type="protein sequence ID" value="PSR88480.1"/>
    <property type="molecule type" value="Genomic_DNA"/>
</dbReference>
<dbReference type="InParanoid" id="A0A2T3A9Z7"/>
<keyword evidence="1" id="KW-1133">Transmembrane helix</keyword>
<protein>
    <submittedName>
        <fullName evidence="2">Uncharacterized protein</fullName>
    </submittedName>
</protein>
<feature type="transmembrane region" description="Helical" evidence="1">
    <location>
        <begin position="96"/>
        <end position="119"/>
    </location>
</feature>